<name>A0AAW5RGV0_AERME</name>
<sequence>MAENITIKVPGKHQQTGEYGANEFKGQHIDIDELAMPFLIHGRGMDTSLTHIPSGYRIAPFGGWQNTVRCRCDSMPCPLSIR</sequence>
<evidence type="ECO:0000313" key="1">
    <source>
        <dbReference type="EMBL" id="MCV3286656.1"/>
    </source>
</evidence>
<dbReference type="EMBL" id="JAJVCY010000001">
    <property type="protein sequence ID" value="MCV3286656.1"/>
    <property type="molecule type" value="Genomic_DNA"/>
</dbReference>
<dbReference type="AlphaFoldDB" id="A0AAW5RGV0"/>
<protein>
    <submittedName>
        <fullName evidence="1">Uncharacterized protein</fullName>
    </submittedName>
</protein>
<accession>A0AAW5RGV0</accession>
<gene>
    <name evidence="1" type="ORF">LZT28_00050</name>
</gene>
<dbReference type="RefSeq" id="WP_232092294.1">
    <property type="nucleotide sequence ID" value="NZ_AP022188.1"/>
</dbReference>
<reference evidence="1" key="1">
    <citation type="submission" date="2022-01" db="EMBL/GenBank/DDBJ databases">
        <title>Comparison of Fish pathogen Aeromonas spp.</title>
        <authorList>
            <person name="Dubey S."/>
            <person name="Sorum H."/>
            <person name="Munangandu H.M."/>
        </authorList>
    </citation>
    <scope>NUCLEOTIDE SEQUENCE</scope>
    <source>
        <strain evidence="1">SD/21-15</strain>
    </source>
</reference>
<evidence type="ECO:0000313" key="2">
    <source>
        <dbReference type="Proteomes" id="UP001208651"/>
    </source>
</evidence>
<proteinExistence type="predicted"/>
<organism evidence="1 2">
    <name type="scientific">Aeromonas media</name>
    <dbReference type="NCBI Taxonomy" id="651"/>
    <lineage>
        <taxon>Bacteria</taxon>
        <taxon>Pseudomonadati</taxon>
        <taxon>Pseudomonadota</taxon>
        <taxon>Gammaproteobacteria</taxon>
        <taxon>Aeromonadales</taxon>
        <taxon>Aeromonadaceae</taxon>
        <taxon>Aeromonas</taxon>
    </lineage>
</organism>
<dbReference type="Proteomes" id="UP001208651">
    <property type="component" value="Unassembled WGS sequence"/>
</dbReference>
<comment type="caution">
    <text evidence="1">The sequence shown here is derived from an EMBL/GenBank/DDBJ whole genome shotgun (WGS) entry which is preliminary data.</text>
</comment>